<dbReference type="AlphaFoldDB" id="A0A0D2HK26"/>
<dbReference type="EMBL" id="AZAC01000078">
    <property type="protein sequence ID" value="KIX10988.1"/>
    <property type="molecule type" value="Genomic_DNA"/>
</dbReference>
<dbReference type="Proteomes" id="UP000032233">
    <property type="component" value="Unassembled WGS sequence"/>
</dbReference>
<evidence type="ECO:0000313" key="2">
    <source>
        <dbReference type="Proteomes" id="UP000032233"/>
    </source>
</evidence>
<comment type="caution">
    <text evidence="1">The sequence shown here is derived from an EMBL/GenBank/DDBJ whole genome shotgun (WGS) entry which is preliminary data.</text>
</comment>
<gene>
    <name evidence="1" type="ORF">X474_26875</name>
</gene>
<sequence length="86" mass="9799">MHSNHCWAKKASQYIFPKKKTIYPLPLNQAAKYLSQLNCKQNTLSKEERPGKGVNLVVPQLTPGLKHFSQIIKKGGKMDRISNHIK</sequence>
<name>A0A0D2HK26_9BACT</name>
<evidence type="ECO:0000313" key="1">
    <source>
        <dbReference type="EMBL" id="KIX10988.1"/>
    </source>
</evidence>
<organism evidence="1 2">
    <name type="scientific">Dethiosulfatarculus sandiegensis</name>
    <dbReference type="NCBI Taxonomy" id="1429043"/>
    <lineage>
        <taxon>Bacteria</taxon>
        <taxon>Pseudomonadati</taxon>
        <taxon>Thermodesulfobacteriota</taxon>
        <taxon>Desulfarculia</taxon>
        <taxon>Desulfarculales</taxon>
        <taxon>Desulfarculaceae</taxon>
        <taxon>Dethiosulfatarculus</taxon>
    </lineage>
</organism>
<reference evidence="1 2" key="1">
    <citation type="submission" date="2013-11" db="EMBL/GenBank/DDBJ databases">
        <title>Metagenomic analysis of a methanogenic consortium involved in long chain n-alkane degradation.</title>
        <authorList>
            <person name="Davidova I.A."/>
            <person name="Callaghan A.V."/>
            <person name="Wawrik B."/>
            <person name="Pruitt S."/>
            <person name="Marks C."/>
            <person name="Duncan K.E."/>
            <person name="Suflita J.M."/>
        </authorList>
    </citation>
    <scope>NUCLEOTIDE SEQUENCE [LARGE SCALE GENOMIC DNA]</scope>
    <source>
        <strain evidence="1 2">SPR</strain>
    </source>
</reference>
<proteinExistence type="predicted"/>
<protein>
    <submittedName>
        <fullName evidence="1">Uncharacterized protein</fullName>
    </submittedName>
</protein>
<keyword evidence="2" id="KW-1185">Reference proteome</keyword>
<accession>A0A0D2HK26</accession>
<dbReference type="InParanoid" id="A0A0D2HK26"/>